<feature type="compositionally biased region" description="Basic and acidic residues" evidence="1">
    <location>
        <begin position="39"/>
        <end position="66"/>
    </location>
</feature>
<accession>A0A0E0B9J7</accession>
<sequence length="66" mass="7494">MFSMRSKRSSMAEATIKGRRASGETTPCNCDNHLQLYRQHKEESWGEQSSKAREEGSSSKAEQRSN</sequence>
<proteinExistence type="predicted"/>
<reference evidence="2" key="1">
    <citation type="submission" date="2015-04" db="UniProtKB">
        <authorList>
            <consortium name="EnsemblPlants"/>
        </authorList>
    </citation>
    <scope>IDENTIFICATION</scope>
</reference>
<evidence type="ECO:0000313" key="3">
    <source>
        <dbReference type="Proteomes" id="UP000026961"/>
    </source>
</evidence>
<evidence type="ECO:0000313" key="2">
    <source>
        <dbReference type="EnsemblPlants" id="OGLUM10G07280.1"/>
    </source>
</evidence>
<dbReference type="Gramene" id="OGLUM10G07280.1">
    <property type="protein sequence ID" value="OGLUM10G07280.1"/>
    <property type="gene ID" value="OGLUM10G07280"/>
</dbReference>
<dbReference type="HOGENOM" id="CLU_2835284_0_0_1"/>
<protein>
    <submittedName>
        <fullName evidence="2">Uncharacterized protein</fullName>
    </submittedName>
</protein>
<keyword evidence="3" id="KW-1185">Reference proteome</keyword>
<reference evidence="2" key="2">
    <citation type="submission" date="2018-05" db="EMBL/GenBank/DDBJ databases">
        <title>OgluRS3 (Oryza glumaepatula Reference Sequence Version 3).</title>
        <authorList>
            <person name="Zhang J."/>
            <person name="Kudrna D."/>
            <person name="Lee S."/>
            <person name="Talag J."/>
            <person name="Welchert J."/>
            <person name="Wing R.A."/>
        </authorList>
    </citation>
    <scope>NUCLEOTIDE SEQUENCE [LARGE SCALE GENOMIC DNA]</scope>
</reference>
<dbReference type="AlphaFoldDB" id="A0A0E0B9J7"/>
<organism evidence="2">
    <name type="scientific">Oryza glumipatula</name>
    <dbReference type="NCBI Taxonomy" id="40148"/>
    <lineage>
        <taxon>Eukaryota</taxon>
        <taxon>Viridiplantae</taxon>
        <taxon>Streptophyta</taxon>
        <taxon>Embryophyta</taxon>
        <taxon>Tracheophyta</taxon>
        <taxon>Spermatophyta</taxon>
        <taxon>Magnoliopsida</taxon>
        <taxon>Liliopsida</taxon>
        <taxon>Poales</taxon>
        <taxon>Poaceae</taxon>
        <taxon>BOP clade</taxon>
        <taxon>Oryzoideae</taxon>
        <taxon>Oryzeae</taxon>
        <taxon>Oryzinae</taxon>
        <taxon>Oryza</taxon>
    </lineage>
</organism>
<evidence type="ECO:0000256" key="1">
    <source>
        <dbReference type="SAM" id="MobiDB-lite"/>
    </source>
</evidence>
<dbReference type="Proteomes" id="UP000026961">
    <property type="component" value="Chromosome 10"/>
</dbReference>
<name>A0A0E0B9J7_9ORYZ</name>
<dbReference type="EnsemblPlants" id="OGLUM10G07280.1">
    <property type="protein sequence ID" value="OGLUM10G07280.1"/>
    <property type="gene ID" value="OGLUM10G07280"/>
</dbReference>
<feature type="region of interest" description="Disordered" evidence="1">
    <location>
        <begin position="1"/>
        <end position="66"/>
    </location>
</feature>